<evidence type="ECO:0000256" key="2">
    <source>
        <dbReference type="SAM" id="SignalP"/>
    </source>
</evidence>
<comment type="caution">
    <text evidence="3">The sequence shown here is derived from an EMBL/GenBank/DDBJ whole genome shotgun (WGS) entry which is preliminary data.</text>
</comment>
<feature type="region of interest" description="Disordered" evidence="1">
    <location>
        <begin position="189"/>
        <end position="268"/>
    </location>
</feature>
<protein>
    <submittedName>
        <fullName evidence="3">Uncharacterized protein</fullName>
    </submittedName>
</protein>
<reference evidence="3 4" key="1">
    <citation type="journal article" date="2023" name="IScience">
        <title>Expanded male sex-determining region conserved during the evolution of homothallism in the green alga Volvox.</title>
        <authorList>
            <person name="Yamamoto K."/>
            <person name="Matsuzaki R."/>
            <person name="Mahakham W."/>
            <person name="Heman W."/>
            <person name="Sekimoto H."/>
            <person name="Kawachi M."/>
            <person name="Minakuchi Y."/>
            <person name="Toyoda A."/>
            <person name="Nozaki H."/>
        </authorList>
    </citation>
    <scope>NUCLEOTIDE SEQUENCE [LARGE SCALE GENOMIC DNA]</scope>
    <source>
        <strain evidence="3 4">NIES-4468</strain>
    </source>
</reference>
<proteinExistence type="predicted"/>
<name>A0ABQ5S1L5_9CHLO</name>
<accession>A0ABQ5S1L5</accession>
<evidence type="ECO:0000313" key="3">
    <source>
        <dbReference type="EMBL" id="GLI63635.1"/>
    </source>
</evidence>
<keyword evidence="4" id="KW-1185">Reference proteome</keyword>
<sequence>MMVEVLHDSAWWTVLLVGVTGPPEAVAAAGRGTTMAAHGDDGQTGIASGVILHGRLLDGKVAVSVPLELSRAVAVWDPNMGSWSAPEPHSFLPARPHHFCDVMLLEGGSTAAAVLEPLLVNRVEAHKEAAEGARTELEHAEEGASWAAAVEAAGEEMLRAFSLEFTLLQLDGAWLWGVVRERLAALQGASHPEQLTPPRWAAASAATTARVGSEGCGNLGQGHRRRSHGVPQEGSTLGGSTGGSRRRTGRGADRERTGSIGVEGNGAVVMGSGKPAGNSGQGDATDLLDFTGIDPGTFRQYDTRPDPNKGGAGLEKAAPGMIAKRFSALQSAADPSMLRVYVPGERLTGTELQLYARAYGEFMHLYGSQLPEGADRRITTAAKQRCRQVLHSSLTLPVGGDAEERGADLTPGAASNPAKGAIATVAGEGRQRGPAKRCRTSTEGGLAEGSAGNLTIKSEPDKDGSREFSPTAAAGMFTASGRRRSAAAAMVGSARKGPGRRSMGRASDVAPVMDFSCIDPDTFRQYDTRPDPNERGVGLEKVAPGMILSR</sequence>
<keyword evidence="2" id="KW-0732">Signal</keyword>
<feature type="chain" id="PRO_5045945505" evidence="2">
    <location>
        <begin position="28"/>
        <end position="550"/>
    </location>
</feature>
<evidence type="ECO:0000313" key="4">
    <source>
        <dbReference type="Proteomes" id="UP001165090"/>
    </source>
</evidence>
<dbReference type="EMBL" id="BSDZ01000016">
    <property type="protein sequence ID" value="GLI63635.1"/>
    <property type="molecule type" value="Genomic_DNA"/>
</dbReference>
<dbReference type="Proteomes" id="UP001165090">
    <property type="component" value="Unassembled WGS sequence"/>
</dbReference>
<gene>
    <name evidence="3" type="ORF">VaNZ11_006663</name>
</gene>
<feature type="signal peptide" evidence="2">
    <location>
        <begin position="1"/>
        <end position="27"/>
    </location>
</feature>
<evidence type="ECO:0000256" key="1">
    <source>
        <dbReference type="SAM" id="MobiDB-lite"/>
    </source>
</evidence>
<organism evidence="3 4">
    <name type="scientific">Volvox africanus</name>
    <dbReference type="NCBI Taxonomy" id="51714"/>
    <lineage>
        <taxon>Eukaryota</taxon>
        <taxon>Viridiplantae</taxon>
        <taxon>Chlorophyta</taxon>
        <taxon>core chlorophytes</taxon>
        <taxon>Chlorophyceae</taxon>
        <taxon>CS clade</taxon>
        <taxon>Chlamydomonadales</taxon>
        <taxon>Volvocaceae</taxon>
        <taxon>Volvox</taxon>
    </lineage>
</organism>
<feature type="region of interest" description="Disordered" evidence="1">
    <location>
        <begin position="428"/>
        <end position="468"/>
    </location>
</feature>